<evidence type="ECO:0000313" key="1">
    <source>
        <dbReference type="EMBL" id="EJW92141.1"/>
    </source>
</evidence>
<gene>
    <name evidence="1" type="ORF">EVA_19753</name>
</gene>
<dbReference type="AlphaFoldDB" id="J9FB69"/>
<dbReference type="EMBL" id="AMCI01007731">
    <property type="protein sequence ID" value="EJW92141.1"/>
    <property type="molecule type" value="Genomic_DNA"/>
</dbReference>
<accession>J9FB69</accession>
<name>J9FB69_9ZZZZ</name>
<proteinExistence type="predicted"/>
<organism evidence="1">
    <name type="scientific">gut metagenome</name>
    <dbReference type="NCBI Taxonomy" id="749906"/>
    <lineage>
        <taxon>unclassified sequences</taxon>
        <taxon>metagenomes</taxon>
        <taxon>organismal metagenomes</taxon>
    </lineage>
</organism>
<protein>
    <submittedName>
        <fullName evidence="1">Uncharacterized protein</fullName>
    </submittedName>
</protein>
<comment type="caution">
    <text evidence="1">The sequence shown here is derived from an EMBL/GenBank/DDBJ whole genome shotgun (WGS) entry which is preliminary data.</text>
</comment>
<sequence length="39" mass="4522">MVQLAWLCLQNRLSPPRIAVDHFSGFSQIVYFSDLTVIR</sequence>
<reference evidence="1" key="1">
    <citation type="journal article" date="2012" name="PLoS ONE">
        <title>Gene sets for utilization of primary and secondary nutrition supplies in the distal gut of endangered iberian lynx.</title>
        <authorList>
            <person name="Alcaide M."/>
            <person name="Messina E."/>
            <person name="Richter M."/>
            <person name="Bargiela R."/>
            <person name="Peplies J."/>
            <person name="Huws S.A."/>
            <person name="Newbold C.J."/>
            <person name="Golyshin P.N."/>
            <person name="Simon M.A."/>
            <person name="Lopez G."/>
            <person name="Yakimov M.M."/>
            <person name="Ferrer M."/>
        </authorList>
    </citation>
    <scope>NUCLEOTIDE SEQUENCE</scope>
</reference>